<dbReference type="Proteomes" id="UP000014074">
    <property type="component" value="Unassembled WGS sequence"/>
</dbReference>
<dbReference type="PROSITE" id="PS51212">
    <property type="entry name" value="WSC"/>
    <property type="match status" value="2"/>
</dbReference>
<dbReference type="PANTHER" id="PTHR45964:SF5">
    <property type="entry name" value="WSCD FAMILY MEMBER CG9164"/>
    <property type="match status" value="1"/>
</dbReference>
<evidence type="ECO:0000313" key="5">
    <source>
        <dbReference type="Proteomes" id="UP000014074"/>
    </source>
</evidence>
<feature type="domain" description="WSC" evidence="3">
    <location>
        <begin position="138"/>
        <end position="234"/>
    </location>
</feature>
<dbReference type="OrthoDB" id="2019572at2759"/>
<dbReference type="SMART" id="SM00321">
    <property type="entry name" value="WSC"/>
    <property type="match status" value="2"/>
</dbReference>
<accession>R8BYQ3</accession>
<gene>
    <name evidence="4" type="ORF">UCRPA7_41</name>
</gene>
<keyword evidence="5" id="KW-1185">Reference proteome</keyword>
<organism evidence="4 5">
    <name type="scientific">Phaeoacremonium minimum (strain UCR-PA7)</name>
    <name type="common">Esca disease fungus</name>
    <name type="synonym">Togninia minima</name>
    <dbReference type="NCBI Taxonomy" id="1286976"/>
    <lineage>
        <taxon>Eukaryota</taxon>
        <taxon>Fungi</taxon>
        <taxon>Dikarya</taxon>
        <taxon>Ascomycota</taxon>
        <taxon>Pezizomycotina</taxon>
        <taxon>Sordariomycetes</taxon>
        <taxon>Sordariomycetidae</taxon>
        <taxon>Togniniales</taxon>
        <taxon>Togniniaceae</taxon>
        <taxon>Phaeoacremonium</taxon>
    </lineage>
</organism>
<dbReference type="EMBL" id="KB932776">
    <property type="protein sequence ID" value="EOO04409.1"/>
    <property type="molecule type" value="Genomic_DNA"/>
</dbReference>
<protein>
    <submittedName>
        <fullName evidence="4">Putative glyoxal oxidase protein</fullName>
    </submittedName>
</protein>
<dbReference type="AlphaFoldDB" id="R8BYQ3"/>
<dbReference type="PANTHER" id="PTHR45964">
    <property type="entry name" value="WSCD FAMILY MEMBER CG9164"/>
    <property type="match status" value="1"/>
</dbReference>
<dbReference type="InterPro" id="IPR051589">
    <property type="entry name" value="Sialate-O-sulfotransferase"/>
</dbReference>
<dbReference type="Pfam" id="PF01822">
    <property type="entry name" value="WSC"/>
    <property type="match status" value="2"/>
</dbReference>
<dbReference type="InterPro" id="IPR002889">
    <property type="entry name" value="WSC_carb-bd"/>
</dbReference>
<reference evidence="5" key="1">
    <citation type="journal article" date="2013" name="Genome Announc.">
        <title>Draft genome sequence of the ascomycete Phaeoacremonium aleophilum strain UCR-PA7, a causal agent of the esca disease complex in grapevines.</title>
        <authorList>
            <person name="Blanco-Ulate B."/>
            <person name="Rolshausen P."/>
            <person name="Cantu D."/>
        </authorList>
    </citation>
    <scope>NUCLEOTIDE SEQUENCE [LARGE SCALE GENOMIC DNA]</scope>
    <source>
        <strain evidence="5">UCR-PA7</strain>
    </source>
</reference>
<dbReference type="RefSeq" id="XP_007910830.1">
    <property type="nucleotide sequence ID" value="XM_007912639.1"/>
</dbReference>
<feature type="signal peptide" evidence="2">
    <location>
        <begin position="1"/>
        <end position="21"/>
    </location>
</feature>
<evidence type="ECO:0000313" key="4">
    <source>
        <dbReference type="EMBL" id="EOO04409.1"/>
    </source>
</evidence>
<dbReference type="eggNOG" id="KOG4157">
    <property type="taxonomic scope" value="Eukaryota"/>
</dbReference>
<evidence type="ECO:0000259" key="3">
    <source>
        <dbReference type="PROSITE" id="PS51212"/>
    </source>
</evidence>
<name>R8BYQ3_PHAM7</name>
<feature type="domain" description="WSC" evidence="3">
    <location>
        <begin position="35"/>
        <end position="127"/>
    </location>
</feature>
<feature type="chain" id="PRO_5004452391" evidence="2">
    <location>
        <begin position="22"/>
        <end position="345"/>
    </location>
</feature>
<proteinExistence type="predicted"/>
<keyword evidence="1" id="KW-0677">Repeat</keyword>
<evidence type="ECO:0000256" key="1">
    <source>
        <dbReference type="ARBA" id="ARBA00022737"/>
    </source>
</evidence>
<evidence type="ECO:0000256" key="2">
    <source>
        <dbReference type="SAM" id="SignalP"/>
    </source>
</evidence>
<keyword evidence="2" id="KW-0732">Signal</keyword>
<dbReference type="KEGG" id="tmn:UCRPA7_41"/>
<dbReference type="HOGENOM" id="CLU_804561_0_0_1"/>
<sequence>MASFRSLAALAALSLVQNVHSWNIDLPICTEPFQPFVYSGCYQDLKNPNALIFRSDLDTQSMTVELCVAECKGNGYRYAGLEYYGECYCGTSVNGPQVDESECTFPCTGNSSETCGGNSFINIWQDTTFPTEEATIADYVSLGCYTDDSDSGRTLSYPMDNVDSATMTTEICLDACKDAGFPFAGTEYGGECWCGVVVGNFSTSAPSDECSIACNGDSSEICGGRSRLNLLAADQFHELGQLNQLCVYVIHVDHFFSARDIIQTCHIVYDKLGKDIIYHVFLYQENIIYHNFMQGNNHEQAENHLDEYVNQEDVDDDLTLQGDNYVKDKLNEDNEDNIYHNALHY</sequence>
<dbReference type="GeneID" id="19324516"/>